<dbReference type="OrthoDB" id="430354at2759"/>
<dbReference type="GO" id="GO:0046354">
    <property type="term" value="P:mannan biosynthetic process"/>
    <property type="evidence" value="ECO:0007669"/>
    <property type="project" value="TreeGrafter"/>
</dbReference>
<name>G2YZ65_BOTF4</name>
<keyword evidence="7" id="KW-1133">Transmembrane helix</keyword>
<sequence length="520" mass="58805">MLASSLSKKITIIIIVIFVSYLSFRDQLWSLETPVFLQEPLTSFTISTTHTTHNNPNDSTNINIPINNAINTAIVEISIADIVRRLHEAAPPKLTESAACVGKTLGIEQVTNVTERRDVTPVSDEQVEAAKLAHKSAVEVIRTSTHLVPYKSGTQGIVTVAGGRFTGALLVSLRMLRRTNSTLPVEVFMPNPEDYNEHTCEVVLPSLNARCVMIPKYEGLTISKYQYKIFAVILSSFEDVLFLDADNFPIVDPVEWFKAPVFKDNGYVLWPDFWWATTSPHYFRVLELPTPSLLSLGTTESGQVIMSKRTHSDVLLLVLYYNIFGPSFYYPLLTQCDAGEGDKETWLYAAIALEKDYYQVRQRNGVIGHHTADGFRGSSMMQHNPSDDYSTYLQEEKEKKEHPVWRKDVDAEVVFMHHNLIKLSPVEMISWIAKNKGSRMWGNKESTMKTFKGQDLEKTVWEELLWVGCQGGESLVNWTEEVCEGLMGHWGGIVAREAEEEIRKMFGVNKQAATKDKKEE</sequence>
<comment type="similarity">
    <text evidence="3">Belongs to the MNN1/MNT family.</text>
</comment>
<evidence type="ECO:0000256" key="4">
    <source>
        <dbReference type="ARBA" id="ARBA00022679"/>
    </source>
</evidence>
<dbReference type="GO" id="GO:0000139">
    <property type="term" value="C:Golgi membrane"/>
    <property type="evidence" value="ECO:0007669"/>
    <property type="project" value="UniProtKB-SubCell"/>
</dbReference>
<dbReference type="FunCoup" id="G2YZ65">
    <property type="interactions" value="57"/>
</dbReference>
<dbReference type="InterPro" id="IPR029044">
    <property type="entry name" value="Nucleotide-diphossugar_trans"/>
</dbReference>
<dbReference type="InterPro" id="IPR022751">
    <property type="entry name" value="Alpha_mannosyltransferase"/>
</dbReference>
<keyword evidence="8" id="KW-0333">Golgi apparatus</keyword>
<dbReference type="GO" id="GO:0000026">
    <property type="term" value="F:alpha-1,2-mannosyltransferase activity"/>
    <property type="evidence" value="ECO:0007669"/>
    <property type="project" value="TreeGrafter"/>
</dbReference>
<evidence type="ECO:0000313" key="10">
    <source>
        <dbReference type="EMBL" id="CCD56913.1"/>
    </source>
</evidence>
<keyword evidence="4 10" id="KW-0808">Transferase</keyword>
<dbReference type="Pfam" id="PF11051">
    <property type="entry name" value="Mannosyl_trans3"/>
    <property type="match status" value="2"/>
</dbReference>
<evidence type="ECO:0000256" key="9">
    <source>
        <dbReference type="ARBA" id="ARBA00023136"/>
    </source>
</evidence>
<dbReference type="InParanoid" id="G2YZ65"/>
<keyword evidence="5" id="KW-0812">Transmembrane</keyword>
<comment type="subcellular location">
    <subcellularLocation>
        <location evidence="1">Golgi apparatus membrane</location>
        <topology evidence="1">Single-pass type II membrane protein</topology>
    </subcellularLocation>
</comment>
<accession>G2YZ65</accession>
<keyword evidence="6" id="KW-0735">Signal-anchor</keyword>
<evidence type="ECO:0000256" key="5">
    <source>
        <dbReference type="ARBA" id="ARBA00022692"/>
    </source>
</evidence>
<dbReference type="PANTHER" id="PTHR31646:SF1">
    <property type="entry name" value="ALPHA-1,2-MANNOSYLTRANSFERASE MNN2"/>
    <property type="match status" value="1"/>
</dbReference>
<organism evidence="10 11">
    <name type="scientific">Botryotinia fuckeliana (strain T4)</name>
    <name type="common">Noble rot fungus</name>
    <name type="synonym">Botrytis cinerea</name>
    <dbReference type="NCBI Taxonomy" id="999810"/>
    <lineage>
        <taxon>Eukaryota</taxon>
        <taxon>Fungi</taxon>
        <taxon>Dikarya</taxon>
        <taxon>Ascomycota</taxon>
        <taxon>Pezizomycotina</taxon>
        <taxon>Leotiomycetes</taxon>
        <taxon>Helotiales</taxon>
        <taxon>Sclerotiniaceae</taxon>
        <taxon>Botrytis</taxon>
    </lineage>
</organism>
<evidence type="ECO:0000256" key="2">
    <source>
        <dbReference type="ARBA" id="ARBA00004922"/>
    </source>
</evidence>
<dbReference type="SUPFAM" id="SSF53448">
    <property type="entry name" value="Nucleotide-diphospho-sugar transferases"/>
    <property type="match status" value="1"/>
</dbReference>
<proteinExistence type="inferred from homology"/>
<protein>
    <submittedName>
        <fullName evidence="10">Glycosyltransferase family 71 protein</fullName>
    </submittedName>
</protein>
<dbReference type="STRING" id="999810.G2YZ65"/>
<dbReference type="PANTHER" id="PTHR31646">
    <property type="entry name" value="ALPHA-1,2-MANNOSYLTRANSFERASE MNN2"/>
    <property type="match status" value="1"/>
</dbReference>
<gene>
    <name evidence="10" type="ORF">BofuT4P101000030001</name>
</gene>
<reference evidence="11" key="1">
    <citation type="journal article" date="2011" name="PLoS Genet.">
        <title>Genomic analysis of the necrotrophic fungal pathogens Sclerotinia sclerotiorum and Botrytis cinerea.</title>
        <authorList>
            <person name="Amselem J."/>
            <person name="Cuomo C.A."/>
            <person name="van Kan J.A."/>
            <person name="Viaud M."/>
            <person name="Benito E.P."/>
            <person name="Couloux A."/>
            <person name="Coutinho P.M."/>
            <person name="de Vries R.P."/>
            <person name="Dyer P.S."/>
            <person name="Fillinger S."/>
            <person name="Fournier E."/>
            <person name="Gout L."/>
            <person name="Hahn M."/>
            <person name="Kohn L."/>
            <person name="Lapalu N."/>
            <person name="Plummer K.M."/>
            <person name="Pradier J.M."/>
            <person name="Quevillon E."/>
            <person name="Sharon A."/>
            <person name="Simon A."/>
            <person name="ten Have A."/>
            <person name="Tudzynski B."/>
            <person name="Tudzynski P."/>
            <person name="Wincker P."/>
            <person name="Andrew M."/>
            <person name="Anthouard V."/>
            <person name="Beever R.E."/>
            <person name="Beffa R."/>
            <person name="Benoit I."/>
            <person name="Bouzid O."/>
            <person name="Brault B."/>
            <person name="Chen Z."/>
            <person name="Choquer M."/>
            <person name="Collemare J."/>
            <person name="Cotton P."/>
            <person name="Danchin E.G."/>
            <person name="Da Silva C."/>
            <person name="Gautier A."/>
            <person name="Giraud C."/>
            <person name="Giraud T."/>
            <person name="Gonzalez C."/>
            <person name="Grossetete S."/>
            <person name="Guldener U."/>
            <person name="Henrissat B."/>
            <person name="Howlett B.J."/>
            <person name="Kodira C."/>
            <person name="Kretschmer M."/>
            <person name="Lappartient A."/>
            <person name="Leroch M."/>
            <person name="Levis C."/>
            <person name="Mauceli E."/>
            <person name="Neuveglise C."/>
            <person name="Oeser B."/>
            <person name="Pearson M."/>
            <person name="Poulain J."/>
            <person name="Poussereau N."/>
            <person name="Quesneville H."/>
            <person name="Rascle C."/>
            <person name="Schumacher J."/>
            <person name="Segurens B."/>
            <person name="Sexton A."/>
            <person name="Silva E."/>
            <person name="Sirven C."/>
            <person name="Soanes D.M."/>
            <person name="Talbot N.J."/>
            <person name="Templeton M."/>
            <person name="Yandava C."/>
            <person name="Yarden O."/>
            <person name="Zeng Q."/>
            <person name="Rollins J.A."/>
            <person name="Lebrun M.H."/>
            <person name="Dickman M."/>
        </authorList>
    </citation>
    <scope>NUCLEOTIDE SEQUENCE [LARGE SCALE GENOMIC DNA]</scope>
    <source>
        <strain evidence="11">T4</strain>
    </source>
</reference>
<evidence type="ECO:0000256" key="8">
    <source>
        <dbReference type="ARBA" id="ARBA00023034"/>
    </source>
</evidence>
<dbReference type="EMBL" id="FQ790362">
    <property type="protein sequence ID" value="CCD56913.1"/>
    <property type="molecule type" value="Genomic_DNA"/>
</dbReference>
<dbReference type="eggNOG" id="ENOG502QQ16">
    <property type="taxonomic scope" value="Eukaryota"/>
</dbReference>
<evidence type="ECO:0000256" key="7">
    <source>
        <dbReference type="ARBA" id="ARBA00022989"/>
    </source>
</evidence>
<dbReference type="Proteomes" id="UP000008177">
    <property type="component" value="Unplaced contigs"/>
</dbReference>
<evidence type="ECO:0000256" key="6">
    <source>
        <dbReference type="ARBA" id="ARBA00022968"/>
    </source>
</evidence>
<dbReference type="AlphaFoldDB" id="G2YZ65"/>
<evidence type="ECO:0000313" key="11">
    <source>
        <dbReference type="Proteomes" id="UP000008177"/>
    </source>
</evidence>
<comment type="pathway">
    <text evidence="2">Protein modification; protein glycosylation.</text>
</comment>
<keyword evidence="9" id="KW-0472">Membrane</keyword>
<dbReference type="HOGENOM" id="CLU_013298_0_1_1"/>
<evidence type="ECO:0000256" key="1">
    <source>
        <dbReference type="ARBA" id="ARBA00004323"/>
    </source>
</evidence>
<evidence type="ECO:0000256" key="3">
    <source>
        <dbReference type="ARBA" id="ARBA00009105"/>
    </source>
</evidence>